<evidence type="ECO:0000313" key="3">
    <source>
        <dbReference type="Proteomes" id="UP001620295"/>
    </source>
</evidence>
<gene>
    <name evidence="2" type="ORF">ACI2L5_04125</name>
</gene>
<name>A0ABW8LDU6_9ACTN</name>
<dbReference type="SMART" id="SM00481">
    <property type="entry name" value="POLIIIAc"/>
    <property type="match status" value="1"/>
</dbReference>
<dbReference type="InterPro" id="IPR003141">
    <property type="entry name" value="Pol/His_phosphatase_N"/>
</dbReference>
<dbReference type="NCBIfam" id="NF038032">
    <property type="entry name" value="CehA_McbA_metalo"/>
    <property type="match status" value="1"/>
</dbReference>
<feature type="domain" description="Polymerase/histidinol phosphatase N-terminal" evidence="1">
    <location>
        <begin position="29"/>
        <end position="94"/>
    </location>
</feature>
<dbReference type="InterPro" id="IPR052018">
    <property type="entry name" value="PHP_domain"/>
</dbReference>
<dbReference type="InterPro" id="IPR016195">
    <property type="entry name" value="Pol/histidinol_Pase-like"/>
</dbReference>
<organism evidence="2 3">
    <name type="scientific">Streptomyces milbemycinicus</name>
    <dbReference type="NCBI Taxonomy" id="476552"/>
    <lineage>
        <taxon>Bacteria</taxon>
        <taxon>Bacillati</taxon>
        <taxon>Actinomycetota</taxon>
        <taxon>Actinomycetes</taxon>
        <taxon>Kitasatosporales</taxon>
        <taxon>Streptomycetaceae</taxon>
        <taxon>Streptomyces</taxon>
    </lineage>
</organism>
<proteinExistence type="predicted"/>
<dbReference type="Proteomes" id="UP001620295">
    <property type="component" value="Unassembled WGS sequence"/>
</dbReference>
<dbReference type="EMBL" id="JBJDQH010000001">
    <property type="protein sequence ID" value="MFK4264111.1"/>
    <property type="molecule type" value="Genomic_DNA"/>
</dbReference>
<dbReference type="Gene3D" id="3.20.20.140">
    <property type="entry name" value="Metal-dependent hydrolases"/>
    <property type="match status" value="1"/>
</dbReference>
<sequence length="338" mass="36202">MCDGAGKSLPVSRFPLRRVADRGRGWYRGDCHVHSVASNGGELTPAQLAAGARAAGLDFLASTEHNSAETHGAWRRHTGDDLLVILGQEVVTRTGHWLALGVRPGQVVDWRYGLRDDEVGGHLGEVHRTGGLCVAAHPHVPYASGTFMYPYQGFDVVEVWNGPWRSDMPWQADNEAALAEWGRSLAAEIHQGRWRPAIGNSDAHLEGQISTPHTVVLADELSVDAILGGIRAGHSWIAASQTVGLSFTVSAGDRSAGIGEQMEIGDEPAVVRVDVRGVPCGTLSLHTEKGKVRSESLPDTGSGMVEWRINAGESAFIRTEVRDVKGHMAALSNPVILA</sequence>
<protein>
    <submittedName>
        <fullName evidence="2">CehA/McbA family metallohydrolase</fullName>
    </submittedName>
</protein>
<evidence type="ECO:0000313" key="2">
    <source>
        <dbReference type="EMBL" id="MFK4264111.1"/>
    </source>
</evidence>
<comment type="caution">
    <text evidence="2">The sequence shown here is derived from an EMBL/GenBank/DDBJ whole genome shotgun (WGS) entry which is preliminary data.</text>
</comment>
<dbReference type="SUPFAM" id="SSF89550">
    <property type="entry name" value="PHP domain-like"/>
    <property type="match status" value="1"/>
</dbReference>
<accession>A0ABW8LDU6</accession>
<dbReference type="Pfam" id="PF13263">
    <property type="entry name" value="PHP_C"/>
    <property type="match status" value="1"/>
</dbReference>
<evidence type="ECO:0000259" key="1">
    <source>
        <dbReference type="SMART" id="SM00481"/>
    </source>
</evidence>
<dbReference type="RefSeq" id="WP_404745662.1">
    <property type="nucleotide sequence ID" value="NZ_JBJDQH010000001.1"/>
</dbReference>
<keyword evidence="3" id="KW-1185">Reference proteome</keyword>
<dbReference type="PANTHER" id="PTHR42924">
    <property type="entry name" value="EXONUCLEASE"/>
    <property type="match status" value="1"/>
</dbReference>
<reference evidence="2 3" key="1">
    <citation type="submission" date="2024-11" db="EMBL/GenBank/DDBJ databases">
        <title>The Natural Products Discovery Center: Release of the First 8490 Sequenced Strains for Exploring Actinobacteria Biosynthetic Diversity.</title>
        <authorList>
            <person name="Kalkreuter E."/>
            <person name="Kautsar S.A."/>
            <person name="Yang D."/>
            <person name="Bader C.D."/>
            <person name="Teijaro C.N."/>
            <person name="Fluegel L."/>
            <person name="Davis C.M."/>
            <person name="Simpson J.R."/>
            <person name="Lauterbach L."/>
            <person name="Steele A.D."/>
            <person name="Gui C."/>
            <person name="Meng S."/>
            <person name="Li G."/>
            <person name="Viehrig K."/>
            <person name="Ye F."/>
            <person name="Su P."/>
            <person name="Kiefer A.F."/>
            <person name="Nichols A."/>
            <person name="Cepeda A.J."/>
            <person name="Yan W."/>
            <person name="Fan B."/>
            <person name="Jiang Y."/>
            <person name="Adhikari A."/>
            <person name="Zheng C.-J."/>
            <person name="Schuster L."/>
            <person name="Cowan T.M."/>
            <person name="Smanski M.J."/>
            <person name="Chevrette M.G."/>
            <person name="De Carvalho L.P.S."/>
            <person name="Shen B."/>
        </authorList>
    </citation>
    <scope>NUCLEOTIDE SEQUENCE [LARGE SCALE GENOMIC DNA]</scope>
    <source>
        <strain evidence="2 3">NPDC020863</strain>
    </source>
</reference>
<dbReference type="CDD" id="cd07432">
    <property type="entry name" value="PHP_HisPPase"/>
    <property type="match status" value="1"/>
</dbReference>
<dbReference type="PANTHER" id="PTHR42924:SF3">
    <property type="entry name" value="POLYMERASE_HISTIDINOL PHOSPHATASE N-TERMINAL DOMAIN-CONTAINING PROTEIN"/>
    <property type="match status" value="1"/>
</dbReference>